<name>A0ABP4PHK3_9ACTN</name>
<dbReference type="Proteomes" id="UP001500393">
    <property type="component" value="Unassembled WGS sequence"/>
</dbReference>
<reference evidence="2" key="1">
    <citation type="journal article" date="2019" name="Int. J. Syst. Evol. Microbiol.">
        <title>The Global Catalogue of Microorganisms (GCM) 10K type strain sequencing project: providing services to taxonomists for standard genome sequencing and annotation.</title>
        <authorList>
            <consortium name="The Broad Institute Genomics Platform"/>
            <consortium name="The Broad Institute Genome Sequencing Center for Infectious Disease"/>
            <person name="Wu L."/>
            <person name="Ma J."/>
        </authorList>
    </citation>
    <scope>NUCLEOTIDE SEQUENCE [LARGE SCALE GENOMIC DNA]</scope>
    <source>
        <strain evidence="2">JCM 14969</strain>
    </source>
</reference>
<accession>A0ABP4PHK3</accession>
<evidence type="ECO:0000313" key="1">
    <source>
        <dbReference type="EMBL" id="GAA1579333.1"/>
    </source>
</evidence>
<evidence type="ECO:0000313" key="2">
    <source>
        <dbReference type="Proteomes" id="UP001500393"/>
    </source>
</evidence>
<dbReference type="EMBL" id="BAAAOS010000020">
    <property type="protein sequence ID" value="GAA1579333.1"/>
    <property type="molecule type" value="Genomic_DNA"/>
</dbReference>
<organism evidence="1 2">
    <name type="scientific">Kribbella sancticallisti</name>
    <dbReference type="NCBI Taxonomy" id="460087"/>
    <lineage>
        <taxon>Bacteria</taxon>
        <taxon>Bacillati</taxon>
        <taxon>Actinomycetota</taxon>
        <taxon>Actinomycetes</taxon>
        <taxon>Propionibacteriales</taxon>
        <taxon>Kribbellaceae</taxon>
        <taxon>Kribbella</taxon>
    </lineage>
</organism>
<comment type="caution">
    <text evidence="1">The sequence shown here is derived from an EMBL/GenBank/DDBJ whole genome shotgun (WGS) entry which is preliminary data.</text>
</comment>
<gene>
    <name evidence="1" type="ORF">GCM10009789_36290</name>
</gene>
<keyword evidence="2" id="KW-1185">Reference proteome</keyword>
<protein>
    <submittedName>
        <fullName evidence="1">Uncharacterized protein</fullName>
    </submittedName>
</protein>
<sequence>MKWETMTEFAIELNRRITAAREFLRAAQAAEDLDAERVYAGELDSLFHIAVENGVDVQPEVAR</sequence>
<proteinExistence type="predicted"/>